<dbReference type="EMBL" id="JN698994">
    <property type="protein sequence ID" value="AER47624.1"/>
    <property type="molecule type" value="Genomic_DNA"/>
</dbReference>
<proteinExistence type="predicted"/>
<reference evidence="2 3" key="1">
    <citation type="journal article" date="2012" name="J. Virol.">
        <title>Complete Genome Sequences of 138 Mycobacteriophages.</title>
        <authorList>
            <consortium name="the Science Education Alliance Phage Hunters Advancing Genomics and Evolutionary Science Program"/>
            <consortium name="the KwaZulu-Natal Research Institute for Tuberculosis and HIV Mycobacterial Genetics Course Students"/>
            <consortium name="the Phage Hunters Integrating Research and Education Program"/>
            <person name="Hatfull G.F."/>
        </authorList>
    </citation>
    <scope>NUCLEOTIDE SEQUENCE [LARGE SCALE GENOMIC DNA]</scope>
</reference>
<evidence type="ECO:0000259" key="1">
    <source>
        <dbReference type="Pfam" id="PF03819"/>
    </source>
</evidence>
<dbReference type="InterPro" id="IPR011379">
    <property type="entry name" value="MazG-related_GP37"/>
</dbReference>
<dbReference type="SUPFAM" id="SSF101386">
    <property type="entry name" value="all-alpha NTP pyrophosphatases"/>
    <property type="match status" value="1"/>
</dbReference>
<feature type="domain" description="NTP pyrophosphohydrolase MazG-like" evidence="1">
    <location>
        <begin position="93"/>
        <end position="161"/>
    </location>
</feature>
<organism evidence="2 3">
    <name type="scientific">Mycobacterium phage DS6A</name>
    <dbReference type="NCBI Taxonomy" id="45764"/>
    <lineage>
        <taxon>Viruses</taxon>
        <taxon>Duplodnaviria</taxon>
        <taxon>Heunggongvirae</taxon>
        <taxon>Uroviricota</taxon>
        <taxon>Caudoviricetes</taxon>
        <taxon>Hnatkovirus</taxon>
        <taxon>Hnatkovirus DS6A</taxon>
    </lineage>
</organism>
<dbReference type="Proteomes" id="UP000005857">
    <property type="component" value="Segment"/>
</dbReference>
<dbReference type="Gene3D" id="1.10.287.1080">
    <property type="entry name" value="MazG-like"/>
    <property type="match status" value="1"/>
</dbReference>
<keyword evidence="3" id="KW-1185">Reference proteome</keyword>
<dbReference type="InterPro" id="IPR004518">
    <property type="entry name" value="MazG-like_dom"/>
</dbReference>
<dbReference type="RefSeq" id="YP_009018758.1">
    <property type="nucleotide sequence ID" value="NC_023744.1"/>
</dbReference>
<protein>
    <submittedName>
        <fullName evidence="2">MazG</fullName>
    </submittedName>
</protein>
<sequence length="174" mass="17468">MTEHHIEDVGTVGPGVGGGGVRIDVPGPLTMTTTEARAVGSALHSAAAEADAAEAARDGAGTLDGYQQVAAETAIYPGAGYAGSWVGLSYVALGLAGEAGEIANKAKKIIRDNDGALSDDSRGALAAELGDVLWYVAQTATQLGYRLSDIADGNLAKLADRAGRGTLQGSGDTR</sequence>
<evidence type="ECO:0000313" key="2">
    <source>
        <dbReference type="EMBL" id="AER47624.1"/>
    </source>
</evidence>
<evidence type="ECO:0000313" key="3">
    <source>
        <dbReference type="Proteomes" id="UP000005857"/>
    </source>
</evidence>
<dbReference type="CDD" id="cd11541">
    <property type="entry name" value="NTP-PPase_u4"/>
    <property type="match status" value="1"/>
</dbReference>
<gene>
    <name evidence="2" type="primary">70</name>
    <name evidence="2" type="ORF">DS6A_70</name>
</gene>
<name>G8I4I0_9CAUD</name>
<dbReference type="GeneID" id="18990068"/>
<dbReference type="Pfam" id="PF03819">
    <property type="entry name" value="MazG"/>
    <property type="match status" value="1"/>
</dbReference>
<dbReference type="KEGG" id="vg:18990068"/>
<dbReference type="OrthoDB" id="15178at10239"/>
<accession>G8I4I0</accession>
<dbReference type="SMR" id="G8I4I0"/>